<proteinExistence type="predicted"/>
<reference evidence="1" key="1">
    <citation type="journal article" date="2014" name="Front. Microbiol.">
        <title>High frequency of phylogenetically diverse reductive dehalogenase-homologous genes in deep subseafloor sedimentary metagenomes.</title>
        <authorList>
            <person name="Kawai M."/>
            <person name="Futagami T."/>
            <person name="Toyoda A."/>
            <person name="Takaki Y."/>
            <person name="Nishi S."/>
            <person name="Hori S."/>
            <person name="Arai W."/>
            <person name="Tsubouchi T."/>
            <person name="Morono Y."/>
            <person name="Uchiyama I."/>
            <person name="Ito T."/>
            <person name="Fujiyama A."/>
            <person name="Inagaki F."/>
            <person name="Takami H."/>
        </authorList>
    </citation>
    <scope>NUCLEOTIDE SEQUENCE</scope>
    <source>
        <strain evidence="1">Expedition CK06-06</strain>
    </source>
</reference>
<accession>X1DMX3</accession>
<organism evidence="1">
    <name type="scientific">marine sediment metagenome</name>
    <dbReference type="NCBI Taxonomy" id="412755"/>
    <lineage>
        <taxon>unclassified sequences</taxon>
        <taxon>metagenomes</taxon>
        <taxon>ecological metagenomes</taxon>
    </lineage>
</organism>
<dbReference type="SUPFAM" id="SSF55073">
    <property type="entry name" value="Nucleotide cyclase"/>
    <property type="match status" value="1"/>
</dbReference>
<dbReference type="AlphaFoldDB" id="X1DMX3"/>
<protein>
    <recommendedName>
        <fullName evidence="2">THUMP domain-containing protein</fullName>
    </recommendedName>
</protein>
<sequence>MDYYLAISIRDLVKEKFSDIIETIEKFSGHIEQTEKDLILVRTNDLNLISCLFQMRENYPDAHYGFSQYVGIAKGISKIAKVTEILISEEVEKKIIERFEITSLGMLSIEGMSSQILIYRIDEPVKKLQFPKFVQRYD</sequence>
<evidence type="ECO:0008006" key="2">
    <source>
        <dbReference type="Google" id="ProtNLM"/>
    </source>
</evidence>
<gene>
    <name evidence="1" type="ORF">S01H4_59583</name>
</gene>
<name>X1DMX3_9ZZZZ</name>
<dbReference type="InterPro" id="IPR029787">
    <property type="entry name" value="Nucleotide_cyclase"/>
</dbReference>
<dbReference type="EMBL" id="BART01034967">
    <property type="protein sequence ID" value="GAH09590.1"/>
    <property type="molecule type" value="Genomic_DNA"/>
</dbReference>
<evidence type="ECO:0000313" key="1">
    <source>
        <dbReference type="EMBL" id="GAH09590.1"/>
    </source>
</evidence>
<comment type="caution">
    <text evidence="1">The sequence shown here is derived from an EMBL/GenBank/DDBJ whole genome shotgun (WGS) entry which is preliminary data.</text>
</comment>